<evidence type="ECO:0000313" key="2">
    <source>
        <dbReference type="Proteomes" id="UP000001880"/>
    </source>
</evidence>
<gene>
    <name evidence="1" type="ordered locus">Hoch_5299</name>
</gene>
<proteinExistence type="predicted"/>
<dbReference type="HOGENOM" id="CLU_2788115_0_0_7"/>
<dbReference type="RefSeq" id="WP_012830376.1">
    <property type="nucleotide sequence ID" value="NC_013440.1"/>
</dbReference>
<dbReference type="KEGG" id="hoh:Hoch_5299"/>
<dbReference type="Proteomes" id="UP000001880">
    <property type="component" value="Chromosome"/>
</dbReference>
<keyword evidence="2" id="KW-1185">Reference proteome</keyword>
<dbReference type="AlphaFoldDB" id="D0LXM9"/>
<protein>
    <submittedName>
        <fullName evidence="1">Uncharacterized protein</fullName>
    </submittedName>
</protein>
<sequence>MQTSQEHAKSASREEQIAKLTDERRALTSRLRELDSSPGLSSAEDVERRQLRQRRFETHDHLLKLQSH</sequence>
<evidence type="ECO:0000313" key="1">
    <source>
        <dbReference type="EMBL" id="ACY17784.1"/>
    </source>
</evidence>
<organism evidence="1 2">
    <name type="scientific">Haliangium ochraceum (strain DSM 14365 / JCM 11303 / SMP-2)</name>
    <dbReference type="NCBI Taxonomy" id="502025"/>
    <lineage>
        <taxon>Bacteria</taxon>
        <taxon>Pseudomonadati</taxon>
        <taxon>Myxococcota</taxon>
        <taxon>Polyangia</taxon>
        <taxon>Haliangiales</taxon>
        <taxon>Kofleriaceae</taxon>
        <taxon>Haliangium</taxon>
    </lineage>
</organism>
<dbReference type="EMBL" id="CP001804">
    <property type="protein sequence ID" value="ACY17784.1"/>
    <property type="molecule type" value="Genomic_DNA"/>
</dbReference>
<accession>D0LXM9</accession>
<reference evidence="1 2" key="1">
    <citation type="journal article" date="2010" name="Stand. Genomic Sci.">
        <title>Complete genome sequence of Haliangium ochraceum type strain (SMP-2).</title>
        <authorList>
            <consortium name="US DOE Joint Genome Institute (JGI-PGF)"/>
            <person name="Ivanova N."/>
            <person name="Daum C."/>
            <person name="Lang E."/>
            <person name="Abt B."/>
            <person name="Kopitz M."/>
            <person name="Saunders E."/>
            <person name="Lapidus A."/>
            <person name="Lucas S."/>
            <person name="Glavina Del Rio T."/>
            <person name="Nolan M."/>
            <person name="Tice H."/>
            <person name="Copeland A."/>
            <person name="Cheng J.F."/>
            <person name="Chen F."/>
            <person name="Bruce D."/>
            <person name="Goodwin L."/>
            <person name="Pitluck S."/>
            <person name="Mavromatis K."/>
            <person name="Pati A."/>
            <person name="Mikhailova N."/>
            <person name="Chen A."/>
            <person name="Palaniappan K."/>
            <person name="Land M."/>
            <person name="Hauser L."/>
            <person name="Chang Y.J."/>
            <person name="Jeffries C.D."/>
            <person name="Detter J.C."/>
            <person name="Brettin T."/>
            <person name="Rohde M."/>
            <person name="Goker M."/>
            <person name="Bristow J."/>
            <person name="Markowitz V."/>
            <person name="Eisen J.A."/>
            <person name="Hugenholtz P."/>
            <person name="Kyrpides N.C."/>
            <person name="Klenk H.P."/>
        </authorList>
    </citation>
    <scope>NUCLEOTIDE SEQUENCE [LARGE SCALE GENOMIC DNA]</scope>
    <source>
        <strain evidence="2">DSM 14365 / CIP 107738 / JCM 11303 / AJ 13395 / SMP-2</strain>
    </source>
</reference>
<name>D0LXM9_HALO1</name>